<dbReference type="EMBL" id="KV426549">
    <property type="protein sequence ID" value="KZV79877.1"/>
    <property type="molecule type" value="Genomic_DNA"/>
</dbReference>
<feature type="region of interest" description="Disordered" evidence="1">
    <location>
        <begin position="1"/>
        <end position="29"/>
    </location>
</feature>
<dbReference type="InParanoid" id="A0A165B5R1"/>
<organism evidence="2 3">
    <name type="scientific">Exidia glandulosa HHB12029</name>
    <dbReference type="NCBI Taxonomy" id="1314781"/>
    <lineage>
        <taxon>Eukaryota</taxon>
        <taxon>Fungi</taxon>
        <taxon>Dikarya</taxon>
        <taxon>Basidiomycota</taxon>
        <taxon>Agaricomycotina</taxon>
        <taxon>Agaricomycetes</taxon>
        <taxon>Auriculariales</taxon>
        <taxon>Exidiaceae</taxon>
        <taxon>Exidia</taxon>
    </lineage>
</organism>
<keyword evidence="3" id="KW-1185">Reference proteome</keyword>
<evidence type="ECO:0000256" key="1">
    <source>
        <dbReference type="SAM" id="MobiDB-lite"/>
    </source>
</evidence>
<dbReference type="Proteomes" id="UP000077266">
    <property type="component" value="Unassembled WGS sequence"/>
</dbReference>
<evidence type="ECO:0000313" key="2">
    <source>
        <dbReference type="EMBL" id="KZV79877.1"/>
    </source>
</evidence>
<feature type="compositionally biased region" description="Polar residues" evidence="1">
    <location>
        <begin position="100"/>
        <end position="118"/>
    </location>
</feature>
<feature type="region of interest" description="Disordered" evidence="1">
    <location>
        <begin position="67"/>
        <end position="118"/>
    </location>
</feature>
<dbReference type="AlphaFoldDB" id="A0A165B5R1"/>
<protein>
    <submittedName>
        <fullName evidence="2">Uncharacterized protein</fullName>
    </submittedName>
</protein>
<proteinExistence type="predicted"/>
<gene>
    <name evidence="2" type="ORF">EXIGLDRAFT_445661</name>
</gene>
<name>A0A165B5R1_EXIGL</name>
<evidence type="ECO:0000313" key="3">
    <source>
        <dbReference type="Proteomes" id="UP000077266"/>
    </source>
</evidence>
<accession>A0A165B5R1</accession>
<reference evidence="2 3" key="1">
    <citation type="journal article" date="2016" name="Mol. Biol. Evol.">
        <title>Comparative Genomics of Early-Diverging Mushroom-Forming Fungi Provides Insights into the Origins of Lignocellulose Decay Capabilities.</title>
        <authorList>
            <person name="Nagy L.G."/>
            <person name="Riley R."/>
            <person name="Tritt A."/>
            <person name="Adam C."/>
            <person name="Daum C."/>
            <person name="Floudas D."/>
            <person name="Sun H."/>
            <person name="Yadav J.S."/>
            <person name="Pangilinan J."/>
            <person name="Larsson K.H."/>
            <person name="Matsuura K."/>
            <person name="Barry K."/>
            <person name="Labutti K."/>
            <person name="Kuo R."/>
            <person name="Ohm R.A."/>
            <person name="Bhattacharya S.S."/>
            <person name="Shirouzu T."/>
            <person name="Yoshinaga Y."/>
            <person name="Martin F.M."/>
            <person name="Grigoriev I.V."/>
            <person name="Hibbett D.S."/>
        </authorList>
    </citation>
    <scope>NUCLEOTIDE SEQUENCE [LARGE SCALE GENOMIC DNA]</scope>
    <source>
        <strain evidence="2 3">HHB12029</strain>
    </source>
</reference>
<sequence length="118" mass="13208">MTDSTGTSCVHPPTAPKSTLGDSQPCRRPYMSRTRRVYGGIAAETREAHSRPARGLQLVSRQEQLETRKRWNGARPTHLTRLSSCADPSFSSRSCRCRPKSNTTLHPLSLSNMESPRR</sequence>